<name>A0A0L8FK94_OCTBM</name>
<dbReference type="AlphaFoldDB" id="A0A0L8FK94"/>
<proteinExistence type="predicted"/>
<evidence type="ECO:0000313" key="1">
    <source>
        <dbReference type="EMBL" id="KOF64972.1"/>
    </source>
</evidence>
<gene>
    <name evidence="1" type="ORF">OCBIM_22016495mg</name>
</gene>
<sequence>MISPLTNVNAIIGRKWYCIGLNIALFHPLMLPVEIQLPFSLTINNGSYILFVLQ</sequence>
<protein>
    <submittedName>
        <fullName evidence="1">Uncharacterized protein</fullName>
    </submittedName>
</protein>
<organism evidence="1">
    <name type="scientific">Octopus bimaculoides</name>
    <name type="common">California two-spotted octopus</name>
    <dbReference type="NCBI Taxonomy" id="37653"/>
    <lineage>
        <taxon>Eukaryota</taxon>
        <taxon>Metazoa</taxon>
        <taxon>Spiralia</taxon>
        <taxon>Lophotrochozoa</taxon>
        <taxon>Mollusca</taxon>
        <taxon>Cephalopoda</taxon>
        <taxon>Coleoidea</taxon>
        <taxon>Octopodiformes</taxon>
        <taxon>Octopoda</taxon>
        <taxon>Incirrata</taxon>
        <taxon>Octopodidae</taxon>
        <taxon>Octopus</taxon>
    </lineage>
</organism>
<reference evidence="1" key="1">
    <citation type="submission" date="2015-07" db="EMBL/GenBank/DDBJ databases">
        <title>MeaNS - Measles Nucleotide Surveillance Program.</title>
        <authorList>
            <person name="Tran T."/>
            <person name="Druce J."/>
        </authorList>
    </citation>
    <scope>NUCLEOTIDE SEQUENCE</scope>
    <source>
        <strain evidence="1">UCB-OBI-ISO-001</strain>
        <tissue evidence="1">Gonad</tissue>
    </source>
</reference>
<accession>A0A0L8FK94</accession>
<dbReference type="EMBL" id="KQ429898">
    <property type="protein sequence ID" value="KOF64972.1"/>
    <property type="molecule type" value="Genomic_DNA"/>
</dbReference>